<dbReference type="EMBL" id="DXET01000259">
    <property type="protein sequence ID" value="HIX82617.1"/>
    <property type="molecule type" value="Genomic_DNA"/>
</dbReference>
<dbReference type="SMART" id="SM00530">
    <property type="entry name" value="HTH_XRE"/>
    <property type="match status" value="1"/>
</dbReference>
<proteinExistence type="predicted"/>
<dbReference type="CDD" id="cd00093">
    <property type="entry name" value="HTH_XRE"/>
    <property type="match status" value="1"/>
</dbReference>
<dbReference type="Pfam" id="PF01381">
    <property type="entry name" value="HTH_3"/>
    <property type="match status" value="1"/>
</dbReference>
<sequence>MNIEFLKKIMNERNISIYRLSKLTKLRDSGLGMIINGKREDPKISTIVKIAKALNLTDDEFIELCGYKSHKQD</sequence>
<dbReference type="GO" id="GO:0003677">
    <property type="term" value="F:DNA binding"/>
    <property type="evidence" value="ECO:0007669"/>
    <property type="project" value="InterPro"/>
</dbReference>
<evidence type="ECO:0000313" key="2">
    <source>
        <dbReference type="EMBL" id="HIX82617.1"/>
    </source>
</evidence>
<reference evidence="2" key="2">
    <citation type="submission" date="2021-04" db="EMBL/GenBank/DDBJ databases">
        <authorList>
            <person name="Gilroy R."/>
        </authorList>
    </citation>
    <scope>NUCLEOTIDE SEQUENCE</scope>
    <source>
        <strain evidence="2">ChiGjej1B1-14440</strain>
    </source>
</reference>
<protein>
    <submittedName>
        <fullName evidence="2">Helix-turn-helix transcriptional regulator</fullName>
    </submittedName>
</protein>
<comment type="caution">
    <text evidence="2">The sequence shown here is derived from an EMBL/GenBank/DDBJ whole genome shotgun (WGS) entry which is preliminary data.</text>
</comment>
<dbReference type="InterPro" id="IPR010982">
    <property type="entry name" value="Lambda_DNA-bd_dom_sf"/>
</dbReference>
<dbReference type="InterPro" id="IPR001387">
    <property type="entry name" value="Cro/C1-type_HTH"/>
</dbReference>
<evidence type="ECO:0000313" key="3">
    <source>
        <dbReference type="Proteomes" id="UP000886724"/>
    </source>
</evidence>
<dbReference type="PROSITE" id="PS50943">
    <property type="entry name" value="HTH_CROC1"/>
    <property type="match status" value="1"/>
</dbReference>
<evidence type="ECO:0000259" key="1">
    <source>
        <dbReference type="PROSITE" id="PS50943"/>
    </source>
</evidence>
<feature type="domain" description="HTH cro/C1-type" evidence="1">
    <location>
        <begin position="6"/>
        <end position="61"/>
    </location>
</feature>
<organism evidence="2 3">
    <name type="scientific">Candidatus Erysipelatoclostridium merdavium</name>
    <dbReference type="NCBI Taxonomy" id="2838566"/>
    <lineage>
        <taxon>Bacteria</taxon>
        <taxon>Bacillati</taxon>
        <taxon>Bacillota</taxon>
        <taxon>Erysipelotrichia</taxon>
        <taxon>Erysipelotrichales</taxon>
        <taxon>Erysipelotrichales incertae sedis</taxon>
    </lineage>
</organism>
<name>A0A9D2BP42_9FIRM</name>
<dbReference type="SUPFAM" id="SSF47413">
    <property type="entry name" value="lambda repressor-like DNA-binding domains"/>
    <property type="match status" value="1"/>
</dbReference>
<reference evidence="2" key="1">
    <citation type="journal article" date="2021" name="PeerJ">
        <title>Extensive microbial diversity within the chicken gut microbiome revealed by metagenomics and culture.</title>
        <authorList>
            <person name="Gilroy R."/>
            <person name="Ravi A."/>
            <person name="Getino M."/>
            <person name="Pursley I."/>
            <person name="Horton D.L."/>
            <person name="Alikhan N.F."/>
            <person name="Baker D."/>
            <person name="Gharbi K."/>
            <person name="Hall N."/>
            <person name="Watson M."/>
            <person name="Adriaenssens E.M."/>
            <person name="Foster-Nyarko E."/>
            <person name="Jarju S."/>
            <person name="Secka A."/>
            <person name="Antonio M."/>
            <person name="Oren A."/>
            <person name="Chaudhuri R.R."/>
            <person name="La Ragione R."/>
            <person name="Hildebrand F."/>
            <person name="Pallen M.J."/>
        </authorList>
    </citation>
    <scope>NUCLEOTIDE SEQUENCE</scope>
    <source>
        <strain evidence="2">ChiGjej1B1-14440</strain>
    </source>
</reference>
<dbReference type="Proteomes" id="UP000886724">
    <property type="component" value="Unassembled WGS sequence"/>
</dbReference>
<dbReference type="AlphaFoldDB" id="A0A9D2BP42"/>
<dbReference type="Gene3D" id="1.10.260.40">
    <property type="entry name" value="lambda repressor-like DNA-binding domains"/>
    <property type="match status" value="1"/>
</dbReference>
<gene>
    <name evidence="2" type="ORF">H9980_11715</name>
</gene>
<accession>A0A9D2BP42</accession>